<name>A0A1W0E591_9MICR</name>
<sequence>MEYFDLTIEKCNTIKYNSKTAWHIIFKQKYIEIKDGKNFNACDSLGILAPNPEKNIKLFCDAFNLKNIYLEDKKMHFYDYLVDIDINLFPRKEFLRSIEKNISKKNFLHKILNTELYNECVKTYHFIDITHLLGVKYFDEIDFVKHSDKIKPRNYILINKPSEKLEIVVTTHNFNNLIDKIPNHLMPLKQGHFTEFLKNNAFFTRNLHGFVKGNIQLNDFKRNSKKIIFICSGIGIVSYFSCLNNIESFEQNIDFNDCELFYKCHDIENNILSYFKNNKEKEAYFKGKVHIIYSTKNNSNFMCKIREKIQNLSTENIFVSGSFELQKQIYLAVKEISPFILQEKRLFFDIWH</sequence>
<dbReference type="Proteomes" id="UP000192758">
    <property type="component" value="Unassembled WGS sequence"/>
</dbReference>
<dbReference type="AlphaFoldDB" id="A0A1W0E591"/>
<dbReference type="VEuPathDB" id="MicrosporidiaDB:EHP00_1083"/>
<dbReference type="STRING" id="646526.A0A1W0E591"/>
<keyword evidence="2" id="KW-1185">Reference proteome</keyword>
<evidence type="ECO:0000313" key="1">
    <source>
        <dbReference type="EMBL" id="OQS54391.1"/>
    </source>
</evidence>
<comment type="caution">
    <text evidence="1">The sequence shown here is derived from an EMBL/GenBank/DDBJ whole genome shotgun (WGS) entry which is preliminary data.</text>
</comment>
<protein>
    <submittedName>
        <fullName evidence="1">Uncharacterized protein</fullName>
    </submittedName>
</protein>
<dbReference type="SUPFAM" id="SSF63380">
    <property type="entry name" value="Riboflavin synthase domain-like"/>
    <property type="match status" value="1"/>
</dbReference>
<reference evidence="1 2" key="1">
    <citation type="journal article" date="2017" name="Environ. Microbiol.">
        <title>Decay of the glycolytic pathway and adaptation to intranuclear parasitism within Enterocytozoonidae microsporidia.</title>
        <authorList>
            <person name="Wiredu Boakye D."/>
            <person name="Jaroenlak P."/>
            <person name="Prachumwat A."/>
            <person name="Williams T.A."/>
            <person name="Bateman K.S."/>
            <person name="Itsathitphaisarn O."/>
            <person name="Sritunyalucksana K."/>
            <person name="Paszkiewicz K.H."/>
            <person name="Moore K.A."/>
            <person name="Stentiford G.D."/>
            <person name="Williams B.A."/>
        </authorList>
    </citation>
    <scope>NUCLEOTIDE SEQUENCE [LARGE SCALE GENOMIC DNA]</scope>
    <source>
        <strain evidence="1 2">TH1</strain>
    </source>
</reference>
<dbReference type="OrthoDB" id="1856718at2759"/>
<dbReference type="InterPro" id="IPR017938">
    <property type="entry name" value="Riboflavin_synthase-like_b-brl"/>
</dbReference>
<proteinExistence type="predicted"/>
<dbReference type="InterPro" id="IPR039261">
    <property type="entry name" value="FNR_nucleotide-bd"/>
</dbReference>
<organism evidence="1 2">
    <name type="scientific">Ecytonucleospora hepatopenaei</name>
    <dbReference type="NCBI Taxonomy" id="646526"/>
    <lineage>
        <taxon>Eukaryota</taxon>
        <taxon>Fungi</taxon>
        <taxon>Fungi incertae sedis</taxon>
        <taxon>Microsporidia</taxon>
        <taxon>Enterocytozoonidae</taxon>
        <taxon>Ecytonucleospora</taxon>
    </lineage>
</organism>
<evidence type="ECO:0000313" key="2">
    <source>
        <dbReference type="Proteomes" id="UP000192758"/>
    </source>
</evidence>
<dbReference type="EMBL" id="MNPJ01000020">
    <property type="protein sequence ID" value="OQS54391.1"/>
    <property type="molecule type" value="Genomic_DNA"/>
</dbReference>
<gene>
    <name evidence="1" type="ORF">EHP00_1083</name>
</gene>
<dbReference type="SUPFAM" id="SSF52343">
    <property type="entry name" value="Ferredoxin reductase-like, C-terminal NADP-linked domain"/>
    <property type="match status" value="1"/>
</dbReference>
<accession>A0A1W0E591</accession>